<evidence type="ECO:0000256" key="1">
    <source>
        <dbReference type="HAMAP-Rule" id="MF_01526"/>
    </source>
</evidence>
<reference evidence="2 3" key="1">
    <citation type="submission" date="2019-04" db="EMBL/GenBank/DDBJ databases">
        <title>A pseudo-fructophilic Leuconostoc citreum strain F192-5 isolated from peel of satsuma mandarin: the first report for isolation and characterization of strain-dependent fructophilic-like characteristics.</title>
        <authorList>
            <person name="Maeno S."/>
            <person name="Tanizawa Y."/>
            <person name="Kajikawa A."/>
            <person name="Kanesaki Y."/>
            <person name="Kubota E."/>
            <person name="Arita M."/>
            <person name="Leon D."/>
            <person name="Endo A."/>
        </authorList>
    </citation>
    <scope>NUCLEOTIDE SEQUENCE [LARGE SCALE GENOMIC DNA]</scope>
    <source>
        <strain evidence="2 3">F192-5</strain>
    </source>
</reference>
<dbReference type="Proteomes" id="UP000323274">
    <property type="component" value="Unassembled WGS sequence"/>
</dbReference>
<gene>
    <name evidence="2" type="ORF">LCIT_02410</name>
</gene>
<dbReference type="AlphaFoldDB" id="A0A5A5TY53"/>
<dbReference type="OMA" id="YDNANEM"/>
<proteinExistence type="inferred from homology"/>
<evidence type="ECO:0000313" key="3">
    <source>
        <dbReference type="Proteomes" id="UP000323274"/>
    </source>
</evidence>
<name>A0A5A5TY53_LEUCI</name>
<protein>
    <recommendedName>
        <fullName evidence="1">UPF0342 protein LCIT_02410</fullName>
    </recommendedName>
</protein>
<dbReference type="Pfam" id="PF06133">
    <property type="entry name" value="Com_YlbF"/>
    <property type="match status" value="1"/>
</dbReference>
<dbReference type="Gene3D" id="1.20.1500.10">
    <property type="entry name" value="YheA/YmcA-like"/>
    <property type="match status" value="1"/>
</dbReference>
<dbReference type="SMR" id="A0A5A5TY53"/>
<comment type="similarity">
    <text evidence="1">Belongs to the UPF0342 family.</text>
</comment>
<dbReference type="HAMAP" id="MF_01526">
    <property type="entry name" value="UPF0342"/>
    <property type="match status" value="1"/>
</dbReference>
<dbReference type="EMBL" id="BJJW01000002">
    <property type="protein sequence ID" value="GDZ82999.1"/>
    <property type="molecule type" value="Genomic_DNA"/>
</dbReference>
<evidence type="ECO:0000313" key="2">
    <source>
        <dbReference type="EMBL" id="GDZ82999.1"/>
    </source>
</evidence>
<dbReference type="SUPFAM" id="SSF158622">
    <property type="entry name" value="YheA/YmcA-like"/>
    <property type="match status" value="1"/>
</dbReference>
<organism evidence="2 3">
    <name type="scientific">Leuconostoc citreum</name>
    <dbReference type="NCBI Taxonomy" id="33964"/>
    <lineage>
        <taxon>Bacteria</taxon>
        <taxon>Bacillati</taxon>
        <taxon>Bacillota</taxon>
        <taxon>Bacilli</taxon>
        <taxon>Lactobacillales</taxon>
        <taxon>Lactobacillaceae</taxon>
        <taxon>Leuconostoc</taxon>
    </lineage>
</organism>
<dbReference type="GeneID" id="61102003"/>
<sequence length="118" mass="13326">MTVNIYDNANEMASVLKETEQYTAWQNAFNAIQADEEAKQLFTKFQSVQVAVQQMMQSQQQPSADQEKEWDAIAADVQKNELITALLSTEQALNTLLTEINDIVTKPVADAYAKLRQK</sequence>
<dbReference type="InterPro" id="IPR010368">
    <property type="entry name" value="Com_YlbF"/>
</dbReference>
<dbReference type="RefSeq" id="WP_004900744.1">
    <property type="nucleotide sequence ID" value="NZ_BJJW01000002.1"/>
</dbReference>
<dbReference type="InterPro" id="IPR023378">
    <property type="entry name" value="YheA/YmcA-like_dom_sf"/>
</dbReference>
<comment type="caution">
    <text evidence="2">The sequence shown here is derived from an EMBL/GenBank/DDBJ whole genome shotgun (WGS) entry which is preliminary data.</text>
</comment>
<accession>A0A5A5TY53</accession>